<evidence type="ECO:0000256" key="4">
    <source>
        <dbReference type="ARBA" id="ARBA00022475"/>
    </source>
</evidence>
<dbReference type="InterPro" id="IPR001639">
    <property type="entry name" value="T2SS_protein-GspC"/>
</dbReference>
<comment type="subcellular location">
    <subcellularLocation>
        <location evidence="1">Cell inner membrane</location>
    </subcellularLocation>
</comment>
<dbReference type="Proteomes" id="UP000305234">
    <property type="component" value="Unassembled WGS sequence"/>
</dbReference>
<protein>
    <submittedName>
        <fullName evidence="12">Type II secretion system protein GspC</fullName>
    </submittedName>
</protein>
<keyword evidence="5" id="KW-0997">Cell inner membrane</keyword>
<keyword evidence="4" id="KW-1003">Cell membrane</keyword>
<dbReference type="InterPro" id="IPR024961">
    <property type="entry name" value="T2SS_GspC_N"/>
</dbReference>
<evidence type="ECO:0000256" key="9">
    <source>
        <dbReference type="ARBA" id="ARBA00023136"/>
    </source>
</evidence>
<evidence type="ECO:0000256" key="6">
    <source>
        <dbReference type="ARBA" id="ARBA00022692"/>
    </source>
</evidence>
<keyword evidence="9 10" id="KW-0472">Membrane</keyword>
<evidence type="ECO:0000256" key="2">
    <source>
        <dbReference type="ARBA" id="ARBA00007986"/>
    </source>
</evidence>
<organism evidence="12 13">
    <name type="scientific">Vibrio kanaloae</name>
    <dbReference type="NCBI Taxonomy" id="170673"/>
    <lineage>
        <taxon>Bacteria</taxon>
        <taxon>Pseudomonadati</taxon>
        <taxon>Pseudomonadota</taxon>
        <taxon>Gammaproteobacteria</taxon>
        <taxon>Vibrionales</taxon>
        <taxon>Vibrionaceae</taxon>
        <taxon>Vibrio</taxon>
    </lineage>
</organism>
<dbReference type="EMBL" id="SYUW01000026">
    <property type="protein sequence ID" value="TKF25831.1"/>
    <property type="molecule type" value="Genomic_DNA"/>
</dbReference>
<evidence type="ECO:0000313" key="13">
    <source>
        <dbReference type="Proteomes" id="UP000305234"/>
    </source>
</evidence>
<name>A0A4U1Z0E9_9VIBR</name>
<dbReference type="GO" id="GO:0015627">
    <property type="term" value="C:type II protein secretion system complex"/>
    <property type="evidence" value="ECO:0007669"/>
    <property type="project" value="InterPro"/>
</dbReference>
<accession>A0A4U1Z0E9</accession>
<feature type="domain" description="Type II secretion system protein GspC N-terminal" evidence="11">
    <location>
        <begin position="37"/>
        <end position="176"/>
    </location>
</feature>
<keyword evidence="6 10" id="KW-0812">Transmembrane</keyword>
<dbReference type="SUPFAM" id="SSF50156">
    <property type="entry name" value="PDZ domain-like"/>
    <property type="match status" value="1"/>
</dbReference>
<dbReference type="GO" id="GO:0005886">
    <property type="term" value="C:plasma membrane"/>
    <property type="evidence" value="ECO:0007669"/>
    <property type="project" value="UniProtKB-SubCell"/>
</dbReference>
<evidence type="ECO:0000256" key="7">
    <source>
        <dbReference type="ARBA" id="ARBA00022927"/>
    </source>
</evidence>
<feature type="transmembrane region" description="Helical" evidence="10">
    <location>
        <begin position="30"/>
        <end position="54"/>
    </location>
</feature>
<dbReference type="RefSeq" id="WP_136997993.1">
    <property type="nucleotide sequence ID" value="NZ_JBFRJO010000028.1"/>
</dbReference>
<gene>
    <name evidence="12" type="primary">gspC</name>
    <name evidence="12" type="ORF">FCV52_10055</name>
</gene>
<dbReference type="Gene3D" id="2.30.42.10">
    <property type="match status" value="1"/>
</dbReference>
<dbReference type="AlphaFoldDB" id="A0A4U1Z0E9"/>
<evidence type="ECO:0000256" key="1">
    <source>
        <dbReference type="ARBA" id="ARBA00004533"/>
    </source>
</evidence>
<reference evidence="12 13" key="1">
    <citation type="submission" date="2019-04" db="EMBL/GenBank/DDBJ databases">
        <title>A reverse ecology approach based on a biological definition of microbial populations.</title>
        <authorList>
            <person name="Arevalo P."/>
            <person name="Vaninsberghe D."/>
            <person name="Elsherbini J."/>
            <person name="Gore J."/>
            <person name="Polz M."/>
        </authorList>
    </citation>
    <scope>NUCLEOTIDE SEQUENCE [LARGE SCALE GENOMIC DNA]</scope>
    <source>
        <strain evidence="12 13">10N.261.46.E4</strain>
    </source>
</reference>
<dbReference type="GO" id="GO:0015628">
    <property type="term" value="P:protein secretion by the type II secretion system"/>
    <property type="evidence" value="ECO:0007669"/>
    <property type="project" value="InterPro"/>
</dbReference>
<evidence type="ECO:0000256" key="10">
    <source>
        <dbReference type="SAM" id="Phobius"/>
    </source>
</evidence>
<proteinExistence type="inferred from homology"/>
<evidence type="ECO:0000256" key="8">
    <source>
        <dbReference type="ARBA" id="ARBA00022989"/>
    </source>
</evidence>
<evidence type="ECO:0000256" key="3">
    <source>
        <dbReference type="ARBA" id="ARBA00022448"/>
    </source>
</evidence>
<dbReference type="InterPro" id="IPR036034">
    <property type="entry name" value="PDZ_sf"/>
</dbReference>
<comment type="similarity">
    <text evidence="2">Belongs to the GSP C family.</text>
</comment>
<dbReference type="NCBIfam" id="TIGR01713">
    <property type="entry name" value="typeII_sec_gspC"/>
    <property type="match status" value="1"/>
</dbReference>
<dbReference type="Gene3D" id="2.30.30.830">
    <property type="match status" value="1"/>
</dbReference>
<keyword evidence="3" id="KW-0813">Transport</keyword>
<evidence type="ECO:0000313" key="12">
    <source>
        <dbReference type="EMBL" id="TKF25831.1"/>
    </source>
</evidence>
<keyword evidence="8 10" id="KW-1133">Transmembrane helix</keyword>
<comment type="caution">
    <text evidence="12">The sequence shown here is derived from an EMBL/GenBank/DDBJ whole genome shotgun (WGS) entry which is preliminary data.</text>
</comment>
<keyword evidence="7" id="KW-0653">Protein transport</keyword>
<dbReference type="Pfam" id="PF11356">
    <property type="entry name" value="T2SSC"/>
    <property type="match status" value="1"/>
</dbReference>
<sequence>MNFLELKNRIGHSPVLSRLLENKFVFQQKLSLATCCLLIAASAWILGQLAWFLVPAEQTVVPWKASVSSSSSALQPTLDISSLQQSNLFGAYNPTTPAVVEQQVIQDAPKTRLNLILVGAVASSNPKLSLAVIANRGTQATYGINEVIEGTRAKLKAVLVDRVIIDNSGRDETLMLEGIEYKRLAVSEPAPPRASSSVRGNNPASAEEKLDEIKAKIMEDPQQIFQYVRLSQVKRDDQVIGYRVSPGKDSELFNSVGLQNGDIATQLNGQDLTDPAAMGNIFRSISELTELTELNLVVERDGQQHEVFIEF</sequence>
<evidence type="ECO:0000256" key="5">
    <source>
        <dbReference type="ARBA" id="ARBA00022519"/>
    </source>
</evidence>
<evidence type="ECO:0000259" key="11">
    <source>
        <dbReference type="Pfam" id="PF11356"/>
    </source>
</evidence>